<evidence type="ECO:0000313" key="2">
    <source>
        <dbReference type="EMBL" id="MCQ4635679.1"/>
    </source>
</evidence>
<dbReference type="Proteomes" id="UP001524502">
    <property type="component" value="Unassembled WGS sequence"/>
</dbReference>
<accession>A0ABT1RKH8</accession>
<keyword evidence="1" id="KW-0812">Transmembrane</keyword>
<feature type="transmembrane region" description="Helical" evidence="1">
    <location>
        <begin position="32"/>
        <end position="49"/>
    </location>
</feature>
<comment type="caution">
    <text evidence="2">The sequence shown here is derived from an EMBL/GenBank/DDBJ whole genome shotgun (WGS) entry which is preliminary data.</text>
</comment>
<feature type="transmembrane region" description="Helical" evidence="1">
    <location>
        <begin position="156"/>
        <end position="178"/>
    </location>
</feature>
<dbReference type="Pfam" id="PF09997">
    <property type="entry name" value="DUF2238"/>
    <property type="match status" value="1"/>
</dbReference>
<dbReference type="RefSeq" id="WP_256130868.1">
    <property type="nucleotide sequence ID" value="NZ_JANFXK010000002.1"/>
</dbReference>
<gene>
    <name evidence="2" type="ORF">NE619_02970</name>
</gene>
<protein>
    <submittedName>
        <fullName evidence="2">DUF2238 domain-containing protein</fullName>
    </submittedName>
</protein>
<sequence>MRKRIYSVIGLWALITVCVIIAESTGIDPPVINIVGAYVSSILVAAVLYKAPWHFFILALCFDLLAAAFGSVLDLYRSIDGYDRVVHYLSGLLAAEGGRLIMRYILRRYHERGLLLVQILFALFFSCACAAIWEIYEFSADQLIHTNMQGNNLNTMGDIVSGALGAVTYTAGYFFWLIRQKKKDI</sequence>
<name>A0ABT1RKH8_9FIRM</name>
<organism evidence="2 3">
    <name type="scientific">Anaerovorax odorimutans</name>
    <dbReference type="NCBI Taxonomy" id="109327"/>
    <lineage>
        <taxon>Bacteria</taxon>
        <taxon>Bacillati</taxon>
        <taxon>Bacillota</taxon>
        <taxon>Clostridia</taxon>
        <taxon>Peptostreptococcales</taxon>
        <taxon>Anaerovoracaceae</taxon>
        <taxon>Anaerovorax</taxon>
    </lineage>
</organism>
<feature type="transmembrane region" description="Helical" evidence="1">
    <location>
        <begin position="85"/>
        <end position="102"/>
    </location>
</feature>
<keyword evidence="3" id="KW-1185">Reference proteome</keyword>
<dbReference type="EMBL" id="JANFXK010000002">
    <property type="protein sequence ID" value="MCQ4635679.1"/>
    <property type="molecule type" value="Genomic_DNA"/>
</dbReference>
<proteinExistence type="predicted"/>
<evidence type="ECO:0000313" key="3">
    <source>
        <dbReference type="Proteomes" id="UP001524502"/>
    </source>
</evidence>
<dbReference type="InterPro" id="IPR014509">
    <property type="entry name" value="YjdF-like"/>
</dbReference>
<keyword evidence="1" id="KW-1133">Transmembrane helix</keyword>
<evidence type="ECO:0000256" key="1">
    <source>
        <dbReference type="SAM" id="Phobius"/>
    </source>
</evidence>
<keyword evidence="1" id="KW-0472">Membrane</keyword>
<feature type="transmembrane region" description="Helical" evidence="1">
    <location>
        <begin position="114"/>
        <end position="136"/>
    </location>
</feature>
<reference evidence="2 3" key="1">
    <citation type="submission" date="2022-06" db="EMBL/GenBank/DDBJ databases">
        <title>Isolation of gut microbiota from human fecal samples.</title>
        <authorList>
            <person name="Pamer E.G."/>
            <person name="Barat B."/>
            <person name="Waligurski E."/>
            <person name="Medina S."/>
            <person name="Paddock L."/>
            <person name="Mostad J."/>
        </authorList>
    </citation>
    <scope>NUCLEOTIDE SEQUENCE [LARGE SCALE GENOMIC DNA]</scope>
    <source>
        <strain evidence="2 3">SL.3.17</strain>
    </source>
</reference>
<feature type="transmembrane region" description="Helical" evidence="1">
    <location>
        <begin position="56"/>
        <end position="73"/>
    </location>
</feature>